<evidence type="ECO:0000313" key="3">
    <source>
        <dbReference type="Proteomes" id="UP000321405"/>
    </source>
</evidence>
<dbReference type="Proteomes" id="UP000321405">
    <property type="component" value="Unassembled WGS sequence"/>
</dbReference>
<name>A0A511BUN4_9PROT</name>
<protein>
    <submittedName>
        <fullName evidence="2">Uncharacterized protein</fullName>
    </submittedName>
</protein>
<comment type="caution">
    <text evidence="2">The sequence shown here is derived from an EMBL/GenBank/DDBJ whole genome shotgun (WGS) entry which is preliminary data.</text>
</comment>
<evidence type="ECO:0000256" key="1">
    <source>
        <dbReference type="SAM" id="MobiDB-lite"/>
    </source>
</evidence>
<reference evidence="2 3" key="1">
    <citation type="submission" date="2019-07" db="EMBL/GenBank/DDBJ databases">
        <title>Whole genome shotgun sequence of Swaminathania salitolerans NBRC 104436.</title>
        <authorList>
            <person name="Hosoyama A."/>
            <person name="Uohara A."/>
            <person name="Ohji S."/>
            <person name="Ichikawa N."/>
        </authorList>
    </citation>
    <scope>NUCLEOTIDE SEQUENCE [LARGE SCALE GENOMIC DNA]</scope>
    <source>
        <strain evidence="2 3">NBRC 104436</strain>
    </source>
</reference>
<keyword evidence="3" id="KW-1185">Reference proteome</keyword>
<dbReference type="EMBL" id="BJVC01000006">
    <property type="protein sequence ID" value="GEL03204.1"/>
    <property type="molecule type" value="Genomic_DNA"/>
</dbReference>
<evidence type="ECO:0000313" key="2">
    <source>
        <dbReference type="EMBL" id="GEL03204.1"/>
    </source>
</evidence>
<proteinExistence type="predicted"/>
<sequence>MRGLSETALIRCDDLDPLTGETGGGKLPGIATVSKAVQGENSRARATCHRPDAGGYRRPVRKQEVVVGRDERGFPAAWTDLQRLSCGGARTKSGSLLMAGGAGTSCEQANQEAKRESAPAVRAQPREAV</sequence>
<accession>A0A511BUN4</accession>
<feature type="region of interest" description="Disordered" evidence="1">
    <location>
        <begin position="99"/>
        <end position="129"/>
    </location>
</feature>
<gene>
    <name evidence="2" type="ORF">SSA02_23670</name>
</gene>
<dbReference type="AlphaFoldDB" id="A0A511BUN4"/>
<organism evidence="2 3">
    <name type="scientific">Swaminathania salitolerans</name>
    <dbReference type="NCBI Taxonomy" id="182838"/>
    <lineage>
        <taxon>Bacteria</taxon>
        <taxon>Pseudomonadati</taxon>
        <taxon>Pseudomonadota</taxon>
        <taxon>Alphaproteobacteria</taxon>
        <taxon>Acetobacterales</taxon>
        <taxon>Acetobacteraceae</taxon>
        <taxon>Swaminathania</taxon>
    </lineage>
</organism>